<comment type="caution">
    <text evidence="9">The sequence shown here is derived from an EMBL/GenBank/DDBJ whole genome shotgun (WGS) entry which is preliminary data.</text>
</comment>
<gene>
    <name evidence="9" type="ORF">CLV33_106213</name>
</gene>
<dbReference type="InterPro" id="IPR036179">
    <property type="entry name" value="Ig-like_dom_sf"/>
</dbReference>
<dbReference type="SUPFAM" id="SSF48726">
    <property type="entry name" value="Immunoglobulin"/>
    <property type="match status" value="1"/>
</dbReference>
<dbReference type="PANTHER" id="PTHR48059">
    <property type="entry name" value="POLYGALACTURONASE INHIBITOR 1"/>
    <property type="match status" value="1"/>
</dbReference>
<comment type="subcellular location">
    <subcellularLocation>
        <location evidence="1">Cell membrane</location>
    </subcellularLocation>
</comment>
<keyword evidence="2" id="KW-1003">Cell membrane</keyword>
<feature type="domain" description="Ig-like" evidence="8">
    <location>
        <begin position="807"/>
        <end position="897"/>
    </location>
</feature>
<evidence type="ECO:0000256" key="6">
    <source>
        <dbReference type="ARBA" id="ARBA00023157"/>
    </source>
</evidence>
<proteinExistence type="predicted"/>
<accession>A0A362WZH0</accession>
<keyword evidence="3" id="KW-0433">Leucine-rich repeat</keyword>
<evidence type="ECO:0000256" key="1">
    <source>
        <dbReference type="ARBA" id="ARBA00004236"/>
    </source>
</evidence>
<dbReference type="SUPFAM" id="SSF52058">
    <property type="entry name" value="L domain-like"/>
    <property type="match status" value="2"/>
</dbReference>
<dbReference type="PANTHER" id="PTHR48059:SF30">
    <property type="entry name" value="OS06G0587000 PROTEIN"/>
    <property type="match status" value="1"/>
</dbReference>
<reference evidence="9 10" key="1">
    <citation type="submission" date="2018-02" db="EMBL/GenBank/DDBJ databases">
        <title>Genomic Encyclopedia of Archaeal and Bacterial Type Strains, Phase II (KMG-II): from individual species to whole genera.</title>
        <authorList>
            <person name="Goeker M."/>
        </authorList>
    </citation>
    <scope>NUCLEOTIDE SEQUENCE [LARGE SCALE GENOMIC DNA]</scope>
    <source>
        <strain evidence="9 10">DSM 21165</strain>
    </source>
</reference>
<dbReference type="Gene3D" id="2.60.120.260">
    <property type="entry name" value="Galactose-binding domain-like"/>
    <property type="match status" value="1"/>
</dbReference>
<dbReference type="InterPro" id="IPR003599">
    <property type="entry name" value="Ig_sub"/>
</dbReference>
<dbReference type="AlphaFoldDB" id="A0A362WZH0"/>
<keyword evidence="4 7" id="KW-0732">Signal</keyword>
<evidence type="ECO:0000256" key="4">
    <source>
        <dbReference type="ARBA" id="ARBA00022729"/>
    </source>
</evidence>
<dbReference type="FunFam" id="3.80.10.10:FF:000041">
    <property type="entry name" value="LRR receptor-like serine/threonine-protein kinase ERECTA"/>
    <property type="match status" value="1"/>
</dbReference>
<keyword evidence="6" id="KW-1015">Disulfide bond</keyword>
<dbReference type="Proteomes" id="UP000251545">
    <property type="component" value="Unassembled WGS sequence"/>
</dbReference>
<keyword evidence="2" id="KW-0472">Membrane</keyword>
<sequence>MKQLLLFFSFALFLHTNTFAQCPNIDTDNDGVLDCIDPCPNMPTSKIGNLSFESDFIGWTIPQNTASFSINLETNNILHGEKSLYITAPNASNFETHSIYSEEFTLEEGVPYNFKIPVKRIGNIDGDALRWVLVDENGIYRHFNNYYSFTEDWTYISFENFLVDFSNFSSNKFRLRLEFGLSTTDMVVDKIEFYESSQIVDPAYLDMNADGNPDCVPFSSESHPDYDALVTFYNALNGDNWNNNTNWLDTNKPLSSWFGITETNGRVTRIHLPQNNLNGALPNNINNLSFLNSLILNTNAISGNIPITLTNLTNLNTLLLAVNNITGGIPAELGNMTSLSYLNLGDNPLGGTIPASIGNLTNLFYLDFRACNLSGEIPEEINNLTNLSQLFLFLNQISGEIPQNLNNLLNLEILQLSDNRLQGNIPDFTSLNLNYFNISNNNFQFGDIEDEFQSYQNNIAEFIYAPQKNVGNLYNEALEIGSSTTFNTNISGSQNTYNWYRLNADGSEGGFVASGESITVSITSAEDYKWFYYYLATSSIVSGLTLRSEFFKIDDLPSNHPDYNALIAVYNALDGPNWNEPWDITAPIKTWNNWDIGFDDTTNRVNYLSLSGNDKVGELPMEIGDLSGLKSLYVESSENINGSIPPEIGNLANLESIFLWYCDFSGEVPIEVLNLSNLKTVFIGNQKSGMLSLSNGIPSTISNLQNLEQLDLNGIPISGALPNELFNLPKLDYIVLSNCGLSGQLSPQFANINQVHLLNNNFEGAIPQEILNSSGNFMLNIRDNYFDFNDLEPLVQANNYTNLNYSPQRTKDIALDLEFAPGEDITLTIDDTRLNKEKNSKDIGDTYQWFKNNIAITDTNASSYTITNAQETDSGVYYCEITNTLVPDLIIKRANITLNIDAALSVKDEDGHMVKIYPNPASNHINIKLKSSDIVQMHLYDAQGRTVLSRVLKTKNTIIDISHLNAGIYILNVMMNNTIITNRIIKQ</sequence>
<feature type="signal peptide" evidence="7">
    <location>
        <begin position="1"/>
        <end position="20"/>
    </location>
</feature>
<evidence type="ECO:0000256" key="2">
    <source>
        <dbReference type="ARBA" id="ARBA00022475"/>
    </source>
</evidence>
<dbReference type="PROSITE" id="PS50835">
    <property type="entry name" value="IG_LIKE"/>
    <property type="match status" value="1"/>
</dbReference>
<dbReference type="RefSeq" id="WP_105474074.1">
    <property type="nucleotide sequence ID" value="NZ_PVEO01000006.1"/>
</dbReference>
<dbReference type="EMBL" id="PVEO01000006">
    <property type="protein sequence ID" value="PQV47893.1"/>
    <property type="molecule type" value="Genomic_DNA"/>
</dbReference>
<evidence type="ECO:0000256" key="3">
    <source>
        <dbReference type="ARBA" id="ARBA00022614"/>
    </source>
</evidence>
<name>A0A362WZH0_9FLAO</name>
<dbReference type="Pfam" id="PF00560">
    <property type="entry name" value="LRR_1"/>
    <property type="match status" value="3"/>
</dbReference>
<dbReference type="GO" id="GO:0005886">
    <property type="term" value="C:plasma membrane"/>
    <property type="evidence" value="ECO:0007669"/>
    <property type="project" value="UniProtKB-SubCell"/>
</dbReference>
<evidence type="ECO:0000313" key="10">
    <source>
        <dbReference type="Proteomes" id="UP000251545"/>
    </source>
</evidence>
<organism evidence="9 10">
    <name type="scientific">Jejuia pallidilutea</name>
    <dbReference type="NCBI Taxonomy" id="504487"/>
    <lineage>
        <taxon>Bacteria</taxon>
        <taxon>Pseudomonadati</taxon>
        <taxon>Bacteroidota</taxon>
        <taxon>Flavobacteriia</taxon>
        <taxon>Flavobacteriales</taxon>
        <taxon>Flavobacteriaceae</taxon>
        <taxon>Jejuia</taxon>
    </lineage>
</organism>
<dbReference type="InterPro" id="IPR032675">
    <property type="entry name" value="LRR_dom_sf"/>
</dbReference>
<dbReference type="SMART" id="SM00409">
    <property type="entry name" value="IG"/>
    <property type="match status" value="1"/>
</dbReference>
<feature type="chain" id="PRO_5016644020" evidence="7">
    <location>
        <begin position="21"/>
        <end position="987"/>
    </location>
</feature>
<evidence type="ECO:0000313" key="9">
    <source>
        <dbReference type="EMBL" id="PQV47893.1"/>
    </source>
</evidence>
<dbReference type="Gene3D" id="2.60.40.10">
    <property type="entry name" value="Immunoglobulins"/>
    <property type="match status" value="1"/>
</dbReference>
<dbReference type="InterPro" id="IPR026444">
    <property type="entry name" value="Secre_tail"/>
</dbReference>
<dbReference type="InterPro" id="IPR051848">
    <property type="entry name" value="PGIP"/>
</dbReference>
<evidence type="ECO:0000256" key="5">
    <source>
        <dbReference type="ARBA" id="ARBA00022737"/>
    </source>
</evidence>
<dbReference type="PROSITE" id="PS51450">
    <property type="entry name" value="LRR"/>
    <property type="match status" value="1"/>
</dbReference>
<evidence type="ECO:0000259" key="8">
    <source>
        <dbReference type="PROSITE" id="PS50835"/>
    </source>
</evidence>
<dbReference type="NCBIfam" id="TIGR04183">
    <property type="entry name" value="Por_Secre_tail"/>
    <property type="match status" value="1"/>
</dbReference>
<protein>
    <submittedName>
        <fullName evidence="9">Putative secreted protein (Por secretion system target)</fullName>
    </submittedName>
</protein>
<dbReference type="InterPro" id="IPR007110">
    <property type="entry name" value="Ig-like_dom"/>
</dbReference>
<dbReference type="InterPro" id="IPR013783">
    <property type="entry name" value="Ig-like_fold"/>
</dbReference>
<dbReference type="InterPro" id="IPR001611">
    <property type="entry name" value="Leu-rich_rpt"/>
</dbReference>
<keyword evidence="5" id="KW-0677">Repeat</keyword>
<dbReference type="Pfam" id="PF18962">
    <property type="entry name" value="Por_Secre_tail"/>
    <property type="match status" value="1"/>
</dbReference>
<evidence type="ECO:0000256" key="7">
    <source>
        <dbReference type="SAM" id="SignalP"/>
    </source>
</evidence>
<dbReference type="Gene3D" id="3.80.10.10">
    <property type="entry name" value="Ribonuclease Inhibitor"/>
    <property type="match status" value="2"/>
</dbReference>
<dbReference type="FunFam" id="3.80.10.10:FF:000383">
    <property type="entry name" value="Leucine-rich repeat receptor protein kinase EMS1"/>
    <property type="match status" value="1"/>
</dbReference>